<gene>
    <name evidence="2" type="ORF">GDR74_17315</name>
</gene>
<dbReference type="Proteomes" id="UP000325614">
    <property type="component" value="Chromosome"/>
</dbReference>
<reference evidence="2 3" key="1">
    <citation type="submission" date="2019-10" db="EMBL/GenBank/DDBJ databases">
        <title>Isolation, Identification of Microvirga thermotolerans HR1, a novel thermophilic bacterium and Comparative Genomics of the genus Microvirga.</title>
        <authorList>
            <person name="Li J."/>
            <person name="Zhang W."/>
            <person name="Lin M."/>
            <person name="Wang J."/>
        </authorList>
    </citation>
    <scope>NUCLEOTIDE SEQUENCE [LARGE SCALE GENOMIC DNA]</scope>
    <source>
        <strain evidence="2 3">HR1</strain>
    </source>
</reference>
<keyword evidence="1" id="KW-1133">Transmembrane helix</keyword>
<dbReference type="Pfam" id="PF09898">
    <property type="entry name" value="DUF2125"/>
    <property type="match status" value="1"/>
</dbReference>
<dbReference type="InterPro" id="IPR018666">
    <property type="entry name" value="DUF2125"/>
</dbReference>
<protein>
    <submittedName>
        <fullName evidence="2">DUF2125 domain-containing protein</fullName>
    </submittedName>
</protein>
<dbReference type="AlphaFoldDB" id="A0A5P9K2I0"/>
<evidence type="ECO:0000313" key="3">
    <source>
        <dbReference type="Proteomes" id="UP000325614"/>
    </source>
</evidence>
<accession>A0A5P9K2I0</accession>
<evidence type="ECO:0000256" key="1">
    <source>
        <dbReference type="SAM" id="Phobius"/>
    </source>
</evidence>
<feature type="transmembrane region" description="Helical" evidence="1">
    <location>
        <begin position="13"/>
        <end position="36"/>
    </location>
</feature>
<keyword evidence="1" id="KW-0812">Transmembrane</keyword>
<organism evidence="2 3">
    <name type="scientific">Microvirga thermotolerans</name>
    <dbReference type="NCBI Taxonomy" id="2651334"/>
    <lineage>
        <taxon>Bacteria</taxon>
        <taxon>Pseudomonadati</taxon>
        <taxon>Pseudomonadota</taxon>
        <taxon>Alphaproteobacteria</taxon>
        <taxon>Hyphomicrobiales</taxon>
        <taxon>Methylobacteriaceae</taxon>
        <taxon>Microvirga</taxon>
    </lineage>
</organism>
<dbReference type="EMBL" id="CP045423">
    <property type="protein sequence ID" value="QFU17835.1"/>
    <property type="molecule type" value="Genomic_DNA"/>
</dbReference>
<keyword evidence="3" id="KW-1185">Reference proteome</keyword>
<name>A0A5P9K2I0_9HYPH</name>
<dbReference type="RefSeq" id="WP_152587466.1">
    <property type="nucleotide sequence ID" value="NZ_CP045423.1"/>
</dbReference>
<proteinExistence type="predicted"/>
<sequence length="349" mass="36868">MGEAPAENRSSRFWLYTPFVLLVLVAVGWSAAWLAIRSRASDSIDAWFGLEAKAGRQWTCSDRTVGGFPFRIEVTCGALSLTHGAVTASFGRVEAVAQVYQPRFVITEIEGPFRWTDGTVAVEGRWDLLQTSVHATAAGLQRLSAVARNPSVTVTGLTPDPVAVSGRAMELHVRPDPARGQERAYDVAFSVEQAKVPLLDGLIGGAEPTDLQADLTVSQAEGFRGRPLAEELERWRSDGGRLTVEMLSVSKGARRMEAKGELGLDPQHRPAGLLNVSAAGLDGLLGAVTGNRAGGALLGALLGQAPRPSGNAARPGQPALAPLPPLRLDGGFVALGPFVIPGLKLPSLY</sequence>
<keyword evidence="1" id="KW-0472">Membrane</keyword>
<evidence type="ECO:0000313" key="2">
    <source>
        <dbReference type="EMBL" id="QFU17835.1"/>
    </source>
</evidence>
<dbReference type="KEGG" id="mico:GDR74_17315"/>